<gene>
    <name evidence="6" type="ORF">HF878_03805</name>
</gene>
<feature type="domain" description="Flagellar basal body rod protein N-terminal" evidence="3">
    <location>
        <begin position="5"/>
        <end position="35"/>
    </location>
</feature>
<reference evidence="6 7" key="1">
    <citation type="submission" date="2020-04" db="EMBL/GenBank/DDBJ databases">
        <authorList>
            <person name="Hitch T.C.A."/>
            <person name="Wylensek D."/>
            <person name="Clavel T."/>
        </authorList>
    </citation>
    <scope>NUCLEOTIDE SEQUENCE [LARGE SCALE GENOMIC DNA]</scope>
    <source>
        <strain evidence="6 7">PG-130-P53-12</strain>
    </source>
</reference>
<keyword evidence="2" id="KW-0975">Bacterial flagellum</keyword>
<accession>A0A848B2X6</accession>
<comment type="subcellular location">
    <subcellularLocation>
        <location evidence="2">Bacterial flagellum basal body</location>
    </subcellularLocation>
</comment>
<dbReference type="InterPro" id="IPR037925">
    <property type="entry name" value="FlgE/F/G-like"/>
</dbReference>
<keyword evidence="7" id="KW-1185">Reference proteome</keyword>
<dbReference type="PANTHER" id="PTHR30435">
    <property type="entry name" value="FLAGELLAR PROTEIN"/>
    <property type="match status" value="1"/>
</dbReference>
<evidence type="ECO:0000313" key="6">
    <source>
        <dbReference type="EMBL" id="NMD98609.1"/>
    </source>
</evidence>
<keyword evidence="6" id="KW-0969">Cilium</keyword>
<protein>
    <submittedName>
        <fullName evidence="6">Flagellar hook-basal body protein</fullName>
    </submittedName>
</protein>
<sequence>MWRGLYTAGAGMIQETQRTDTIANNLANVNTTGYKRDVAVSSEFEPMLIRRINDKDMRSDVTSFKGFSLGGNPPVVGTLGLGSEIAEIATDHGQGIFESTGNPYDVAISGEGYFEIQTPQGVRYTRDGAFFRSQTGVLENVRGQAVLGTNGQPIVIPADAESVSIGAKGEITARVQGAVQQLGQLAFVQFNDRRAVLKQGDNLYYPQAGAQPQPAAGTIEQGMLERSNANVVSEMVELINNYRIYEAGSKSVTTQDAMLDKSVNEVGKL</sequence>
<dbReference type="PANTHER" id="PTHR30435:SF19">
    <property type="entry name" value="FLAGELLAR BASAL-BODY ROD PROTEIN FLGG"/>
    <property type="match status" value="1"/>
</dbReference>
<evidence type="ECO:0000256" key="1">
    <source>
        <dbReference type="ARBA" id="ARBA00009677"/>
    </source>
</evidence>
<dbReference type="Proteomes" id="UP000543804">
    <property type="component" value="Unassembled WGS sequence"/>
</dbReference>
<dbReference type="Pfam" id="PF06429">
    <property type="entry name" value="Flg_bbr_C"/>
    <property type="match status" value="1"/>
</dbReference>
<dbReference type="InterPro" id="IPR001444">
    <property type="entry name" value="Flag_bb_rod_N"/>
</dbReference>
<dbReference type="EMBL" id="JABAFA010000007">
    <property type="protein sequence ID" value="NMD98609.1"/>
    <property type="molecule type" value="Genomic_DNA"/>
</dbReference>
<comment type="caution">
    <text evidence="6">The sequence shown here is derived from an EMBL/GenBank/DDBJ whole genome shotgun (WGS) entry which is preliminary data.</text>
</comment>
<name>A0A848B2X6_9FIRM</name>
<comment type="similarity">
    <text evidence="1 2">Belongs to the flagella basal body rod proteins family.</text>
</comment>
<organism evidence="6 7">
    <name type="scientific">Selenomonas bovis</name>
    <dbReference type="NCBI Taxonomy" id="416586"/>
    <lineage>
        <taxon>Bacteria</taxon>
        <taxon>Bacillati</taxon>
        <taxon>Bacillota</taxon>
        <taxon>Negativicutes</taxon>
        <taxon>Selenomonadales</taxon>
        <taxon>Selenomonadaceae</taxon>
        <taxon>Selenomonas</taxon>
    </lineage>
</organism>
<dbReference type="GO" id="GO:0009425">
    <property type="term" value="C:bacterial-type flagellum basal body"/>
    <property type="evidence" value="ECO:0007669"/>
    <property type="project" value="UniProtKB-SubCell"/>
</dbReference>
<dbReference type="PROSITE" id="PS00588">
    <property type="entry name" value="FLAGELLA_BB_ROD"/>
    <property type="match status" value="1"/>
</dbReference>
<keyword evidence="6" id="KW-0966">Cell projection</keyword>
<proteinExistence type="inferred from homology"/>
<dbReference type="NCBIfam" id="TIGR03506">
    <property type="entry name" value="FlgEFG_subfam"/>
    <property type="match status" value="1"/>
</dbReference>
<dbReference type="Pfam" id="PF22692">
    <property type="entry name" value="LlgE_F_G_D1"/>
    <property type="match status" value="1"/>
</dbReference>
<dbReference type="AlphaFoldDB" id="A0A848B2X6"/>
<dbReference type="RefSeq" id="WP_019542621.1">
    <property type="nucleotide sequence ID" value="NZ_JABAFA010000007.1"/>
</dbReference>
<evidence type="ECO:0000259" key="5">
    <source>
        <dbReference type="Pfam" id="PF22692"/>
    </source>
</evidence>
<keyword evidence="6" id="KW-0282">Flagellum</keyword>
<dbReference type="Pfam" id="PF00460">
    <property type="entry name" value="Flg_bb_rod"/>
    <property type="match status" value="1"/>
</dbReference>
<dbReference type="SUPFAM" id="SSF117143">
    <property type="entry name" value="Flagellar hook protein flgE"/>
    <property type="match status" value="1"/>
</dbReference>
<dbReference type="InterPro" id="IPR010930">
    <property type="entry name" value="Flg_bb/hook_C_dom"/>
</dbReference>
<dbReference type="GO" id="GO:0071978">
    <property type="term" value="P:bacterial-type flagellum-dependent swarming motility"/>
    <property type="evidence" value="ECO:0007669"/>
    <property type="project" value="TreeGrafter"/>
</dbReference>
<evidence type="ECO:0000259" key="3">
    <source>
        <dbReference type="Pfam" id="PF00460"/>
    </source>
</evidence>
<feature type="domain" description="Flagellar hook protein FlgE/F/G-like D1" evidence="5">
    <location>
        <begin position="107"/>
        <end position="173"/>
    </location>
</feature>
<evidence type="ECO:0000259" key="4">
    <source>
        <dbReference type="Pfam" id="PF06429"/>
    </source>
</evidence>
<dbReference type="InterPro" id="IPR053967">
    <property type="entry name" value="LlgE_F_G-like_D1"/>
</dbReference>
<dbReference type="InterPro" id="IPR020013">
    <property type="entry name" value="Flagellar_FlgE/F/G"/>
</dbReference>
<feature type="domain" description="Flagellar basal-body/hook protein C-terminal" evidence="4">
    <location>
        <begin position="221"/>
        <end position="264"/>
    </location>
</feature>
<dbReference type="InterPro" id="IPR019776">
    <property type="entry name" value="Flagellar_basal_body_rod_CS"/>
</dbReference>
<evidence type="ECO:0000256" key="2">
    <source>
        <dbReference type="RuleBase" id="RU362116"/>
    </source>
</evidence>
<evidence type="ECO:0000313" key="7">
    <source>
        <dbReference type="Proteomes" id="UP000543804"/>
    </source>
</evidence>